<evidence type="ECO:0000313" key="2">
    <source>
        <dbReference type="Proteomes" id="UP000267798"/>
    </source>
</evidence>
<dbReference type="PROSITE" id="PS51257">
    <property type="entry name" value="PROKAR_LIPOPROTEIN"/>
    <property type="match status" value="1"/>
</dbReference>
<dbReference type="AlphaFoldDB" id="A0A3A6PHV6"/>
<dbReference type="RefSeq" id="WP_120108666.1">
    <property type="nucleotide sequence ID" value="NZ_QXQB01000002.1"/>
</dbReference>
<proteinExistence type="predicted"/>
<gene>
    <name evidence="1" type="ORF">D3P09_07605</name>
</gene>
<evidence type="ECO:0008006" key="3">
    <source>
        <dbReference type="Google" id="ProtNLM"/>
    </source>
</evidence>
<name>A0A3A6PHV6_9BACL</name>
<dbReference type="EMBL" id="QXQB01000002">
    <property type="protein sequence ID" value="RJX39306.1"/>
    <property type="molecule type" value="Genomic_DNA"/>
</dbReference>
<organism evidence="1 2">
    <name type="scientific">Paenibacillus pinisoli</name>
    <dbReference type="NCBI Taxonomy" id="1276110"/>
    <lineage>
        <taxon>Bacteria</taxon>
        <taxon>Bacillati</taxon>
        <taxon>Bacillota</taxon>
        <taxon>Bacilli</taxon>
        <taxon>Bacillales</taxon>
        <taxon>Paenibacillaceae</taxon>
        <taxon>Paenibacillus</taxon>
    </lineage>
</organism>
<protein>
    <recommendedName>
        <fullName evidence="3">DUF4878 domain-containing protein</fullName>
    </recommendedName>
</protein>
<reference evidence="1 2" key="1">
    <citation type="submission" date="2018-09" db="EMBL/GenBank/DDBJ databases">
        <title>Paenibacillus aracenensis nov. sp. isolated from a cave in southern Spain.</title>
        <authorList>
            <person name="Jurado V."/>
            <person name="Gutierrez-Patricio S."/>
            <person name="Gonzalez-Pimentel J.L."/>
            <person name="Miller A.Z."/>
            <person name="Laiz L."/>
            <person name="Saiz-Jimenez C."/>
        </authorList>
    </citation>
    <scope>NUCLEOTIDE SEQUENCE [LARGE SCALE GENOMIC DNA]</scope>
    <source>
        <strain evidence="1 2">JCM 19203</strain>
    </source>
</reference>
<evidence type="ECO:0000313" key="1">
    <source>
        <dbReference type="EMBL" id="RJX39306.1"/>
    </source>
</evidence>
<dbReference type="OrthoDB" id="2618321at2"/>
<accession>A0A3A6PHV6</accession>
<comment type="caution">
    <text evidence="1">The sequence shown here is derived from an EMBL/GenBank/DDBJ whole genome shotgun (WGS) entry which is preliminary data.</text>
</comment>
<keyword evidence="2" id="KW-1185">Reference proteome</keyword>
<dbReference type="Proteomes" id="UP000267798">
    <property type="component" value="Unassembled WGS sequence"/>
</dbReference>
<sequence>MRALIGLLLIASLISGCTNQGNSKLVSAISAAEAYKRTQLEADFFEYSDEAMLEQIRSREDQLRPLTTDSFFQKKSADRMFVYALDIAQIKKKDLRLSDLAFEERETDDSSVIKLNYEGLLEIGDENMAVSGRIELIEDGEKWKVKYDSYNLKDFMKIIDDSILERAAR</sequence>